<keyword evidence="2" id="KW-0732">Signal</keyword>
<evidence type="ECO:0000256" key="2">
    <source>
        <dbReference type="SAM" id="SignalP"/>
    </source>
</evidence>
<proteinExistence type="predicted"/>
<accession>A0A833R602</accession>
<feature type="chain" id="PRO_5032803066" description="CLAVATA3/ESR (CLE)-related protein" evidence="2">
    <location>
        <begin position="30"/>
        <end position="80"/>
    </location>
</feature>
<dbReference type="Proteomes" id="UP000623129">
    <property type="component" value="Unassembled WGS sequence"/>
</dbReference>
<protein>
    <recommendedName>
        <fullName evidence="5">CLAVATA3/ESR (CLE)-related protein</fullName>
    </recommendedName>
</protein>
<dbReference type="AlphaFoldDB" id="A0A833R602"/>
<keyword evidence="4" id="KW-1185">Reference proteome</keyword>
<feature type="region of interest" description="Disordered" evidence="1">
    <location>
        <begin position="28"/>
        <end position="80"/>
    </location>
</feature>
<evidence type="ECO:0008006" key="5">
    <source>
        <dbReference type="Google" id="ProtNLM"/>
    </source>
</evidence>
<name>A0A833R602_9POAL</name>
<evidence type="ECO:0000256" key="1">
    <source>
        <dbReference type="SAM" id="MobiDB-lite"/>
    </source>
</evidence>
<evidence type="ECO:0000313" key="4">
    <source>
        <dbReference type="Proteomes" id="UP000623129"/>
    </source>
</evidence>
<comment type="caution">
    <text evidence="3">The sequence shown here is derived from an EMBL/GenBank/DDBJ whole genome shotgun (WGS) entry which is preliminary data.</text>
</comment>
<dbReference type="EMBL" id="SWLB01000009">
    <property type="protein sequence ID" value="KAF3334772.1"/>
    <property type="molecule type" value="Genomic_DNA"/>
</dbReference>
<sequence>MSRLSIDRIVYLCIIIILIVSLTISSSEARGLGRSEARADRSRSIKRGGEGARQDGATHSITPERLSPGGPDPQHHMKSD</sequence>
<dbReference type="OrthoDB" id="1099614at2759"/>
<gene>
    <name evidence="3" type="ORF">FCM35_KLT21376</name>
</gene>
<reference evidence="3" key="1">
    <citation type="submission" date="2020-01" db="EMBL/GenBank/DDBJ databases">
        <title>Genome sequence of Kobresia littledalei, the first chromosome-level genome in the family Cyperaceae.</title>
        <authorList>
            <person name="Qu G."/>
        </authorList>
    </citation>
    <scope>NUCLEOTIDE SEQUENCE</scope>
    <source>
        <strain evidence="3">C.B.Clarke</strain>
        <tissue evidence="3">Leaf</tissue>
    </source>
</reference>
<feature type="signal peptide" evidence="2">
    <location>
        <begin position="1"/>
        <end position="29"/>
    </location>
</feature>
<evidence type="ECO:0000313" key="3">
    <source>
        <dbReference type="EMBL" id="KAF3334772.1"/>
    </source>
</evidence>
<feature type="compositionally biased region" description="Basic and acidic residues" evidence="1">
    <location>
        <begin position="31"/>
        <end position="53"/>
    </location>
</feature>
<organism evidence="3 4">
    <name type="scientific">Carex littledalei</name>
    <dbReference type="NCBI Taxonomy" id="544730"/>
    <lineage>
        <taxon>Eukaryota</taxon>
        <taxon>Viridiplantae</taxon>
        <taxon>Streptophyta</taxon>
        <taxon>Embryophyta</taxon>
        <taxon>Tracheophyta</taxon>
        <taxon>Spermatophyta</taxon>
        <taxon>Magnoliopsida</taxon>
        <taxon>Liliopsida</taxon>
        <taxon>Poales</taxon>
        <taxon>Cyperaceae</taxon>
        <taxon>Cyperoideae</taxon>
        <taxon>Cariceae</taxon>
        <taxon>Carex</taxon>
        <taxon>Carex subgen. Euthyceras</taxon>
    </lineage>
</organism>